<sequence>MSKFMTLVAFNLGTIVAHVPKFMTIIAFHVFN</sequence>
<reference evidence="2" key="1">
    <citation type="submission" date="2014-05" db="EMBL/GenBank/DDBJ databases">
        <authorList>
            <person name="Chronopoulou M."/>
        </authorList>
    </citation>
    <scope>NUCLEOTIDE SEQUENCE</scope>
    <source>
        <tissue evidence="2">Whole organism</tissue>
    </source>
</reference>
<dbReference type="EMBL" id="HACA01009576">
    <property type="protein sequence ID" value="CDW26937.1"/>
    <property type="molecule type" value="Transcribed_RNA"/>
</dbReference>
<evidence type="ECO:0000313" key="2">
    <source>
        <dbReference type="EMBL" id="CDW26937.1"/>
    </source>
</evidence>
<keyword evidence="1" id="KW-0812">Transmembrane</keyword>
<dbReference type="AlphaFoldDB" id="A0A0K2TMV9"/>
<feature type="transmembrane region" description="Helical" evidence="1">
    <location>
        <begin position="7"/>
        <end position="31"/>
    </location>
</feature>
<proteinExistence type="predicted"/>
<evidence type="ECO:0000256" key="1">
    <source>
        <dbReference type="SAM" id="Phobius"/>
    </source>
</evidence>
<keyword evidence="1" id="KW-1133">Transmembrane helix</keyword>
<name>A0A0K2TMV9_LEPSM</name>
<accession>A0A0K2TMV9</accession>
<keyword evidence="1" id="KW-0472">Membrane</keyword>
<organism evidence="2">
    <name type="scientific">Lepeophtheirus salmonis</name>
    <name type="common">Salmon louse</name>
    <name type="synonym">Caligus salmonis</name>
    <dbReference type="NCBI Taxonomy" id="72036"/>
    <lineage>
        <taxon>Eukaryota</taxon>
        <taxon>Metazoa</taxon>
        <taxon>Ecdysozoa</taxon>
        <taxon>Arthropoda</taxon>
        <taxon>Crustacea</taxon>
        <taxon>Multicrustacea</taxon>
        <taxon>Hexanauplia</taxon>
        <taxon>Copepoda</taxon>
        <taxon>Siphonostomatoida</taxon>
        <taxon>Caligidae</taxon>
        <taxon>Lepeophtheirus</taxon>
    </lineage>
</organism>
<protein>
    <submittedName>
        <fullName evidence="2">Uncharacterized protein</fullName>
    </submittedName>
</protein>